<dbReference type="InterPro" id="IPR006963">
    <property type="entry name" value="Mopterin_OxRdtase_4Fe-4S_dom"/>
</dbReference>
<dbReference type="GO" id="GO:0051539">
    <property type="term" value="F:4 iron, 4 sulfur cluster binding"/>
    <property type="evidence" value="ECO:0007669"/>
    <property type="project" value="UniProtKB-KW"/>
</dbReference>
<dbReference type="OrthoDB" id="7376058at2"/>
<keyword evidence="1" id="KW-0004">4Fe-4S</keyword>
<dbReference type="Gene3D" id="3.40.50.740">
    <property type="match status" value="1"/>
</dbReference>
<dbReference type="Pfam" id="PF01568">
    <property type="entry name" value="Molydop_binding"/>
    <property type="match status" value="1"/>
</dbReference>
<evidence type="ECO:0000259" key="7">
    <source>
        <dbReference type="PROSITE" id="PS51669"/>
    </source>
</evidence>
<dbReference type="PANTHER" id="PTHR43105">
    <property type="entry name" value="RESPIRATORY NITRATE REDUCTASE"/>
    <property type="match status" value="1"/>
</dbReference>
<evidence type="ECO:0000256" key="6">
    <source>
        <dbReference type="SAM" id="MobiDB-lite"/>
    </source>
</evidence>
<dbReference type="SMART" id="SM00926">
    <property type="entry name" value="Molybdop_Fe4S4"/>
    <property type="match status" value="1"/>
</dbReference>
<reference evidence="8 9" key="1">
    <citation type="journal article" date="2011" name="Stand. Genomic Sci.">
        <title>High quality draft genome sequence of Segniliparus rugosus CDC 945(T)= (ATCC BAA-974(T)).</title>
        <authorList>
            <person name="Earl A.M."/>
            <person name="Desjardins C.A."/>
            <person name="Fitzgerald M.G."/>
            <person name="Arachchi H.M."/>
            <person name="Zeng Q."/>
            <person name="Mehta T."/>
            <person name="Griggs A."/>
            <person name="Birren B.W."/>
            <person name="Toney N.C."/>
            <person name="Carr J."/>
            <person name="Posey J."/>
            <person name="Butler W.R."/>
        </authorList>
    </citation>
    <scope>NUCLEOTIDE SEQUENCE [LARGE SCALE GENOMIC DNA]</scope>
    <source>
        <strain evidence="9">ATCC BAA-974 / DSM 45345 / CCUG 50838 / CIP 108380 / JCM 13579 / CDC 945</strain>
    </source>
</reference>
<dbReference type="eggNOG" id="COG0243">
    <property type="taxonomic scope" value="Bacteria"/>
</dbReference>
<dbReference type="PROSITE" id="PS00490">
    <property type="entry name" value="MOLYBDOPTERIN_PROK_2"/>
    <property type="match status" value="1"/>
</dbReference>
<dbReference type="STRING" id="679197.HMPREF9336_00003"/>
<dbReference type="PANTHER" id="PTHR43105:SF9">
    <property type="entry name" value="NADPH-FE(3+) OXIDOREDUCTASE SUBUNIT ALPHA"/>
    <property type="match status" value="1"/>
</dbReference>
<dbReference type="SUPFAM" id="SSF53706">
    <property type="entry name" value="Formate dehydrogenase/DMSO reductase, domains 1-3"/>
    <property type="match status" value="1"/>
</dbReference>
<dbReference type="GO" id="GO:0046872">
    <property type="term" value="F:metal ion binding"/>
    <property type="evidence" value="ECO:0007669"/>
    <property type="project" value="UniProtKB-KW"/>
</dbReference>
<proteinExistence type="predicted"/>
<feature type="compositionally biased region" description="Polar residues" evidence="6">
    <location>
        <begin position="1"/>
        <end position="16"/>
    </location>
</feature>
<dbReference type="GO" id="GO:0016491">
    <property type="term" value="F:oxidoreductase activity"/>
    <property type="evidence" value="ECO:0007669"/>
    <property type="project" value="UniProtKB-KW"/>
</dbReference>
<evidence type="ECO:0000256" key="2">
    <source>
        <dbReference type="ARBA" id="ARBA00022723"/>
    </source>
</evidence>
<evidence type="ECO:0000256" key="4">
    <source>
        <dbReference type="ARBA" id="ARBA00023004"/>
    </source>
</evidence>
<gene>
    <name evidence="8" type="ORF">HMPREF9336_00003</name>
</gene>
<sequence>MDIANSSSTPQGATVTRSRRTIPLTTKTSACILCECNCGIKIDLDGRRFATIRGDKEHPGSQGYTCEKAMRLDYYQNDAARLTSPLKRTPEGEYVPIGWDQALDEIAAKLAEIKERHGPGKLLAYASGQGDHMGLAGVASVMGYMESPFASTALAQEKAGEVWVDTQMYGTHTKGNFEHAQVLFFLGKNPWQTHSFPKARPVLREAARDPERTLIVVDPRLSESAEIADIHLRVKPGRDAWLLAAMVGVLVQEDLVDHDFLAKHTTGSERVLKAFRDTPVAEFAEISGVPEELVRRTARVIAAAESASFYEDLGVQQSAHSTLVSYLDKMLWILTGNFARKGCQQLHSFMIPLGVPSNGKWWRRKKNSAPLPYPVPMWAYRAVKVATGATKPFGKLADRAVSAALASPRFAPRFERAAKAALDLGIGLVPKGLRLIPKLPDGSSPVTGARIISGQIPCNSLTEEILTDHPDRFRALFVVSGNPAHSLAESARWRAAMRALELSVVVDVAFTETAQLADYVLPASSQFEKAEATFFNFEFPQNVFHLRKPVLDPLQGTLTEAEIFARLSQRFGILDEPALERLRRAWKNGPNSYLAALAAAVAAKPSRVAMLTTIVHETIGQDMDESLRPAAIMWFACIAAMFMNGKSLARAGFTGKGLEPATKLYEKLLSTETGVVFTQDDWGDSWNYVTTPGKKIRMVIEPLLQEVATLQDPQRRSWTSAEFPLVLIAGHRRSYTANTIIRDPVWRRRGGDGALQISKVDAAALGLSDGDPALLTTKGGSVVVTVEVGDIMLPGNVALPNGMGTTHPGVLREGAAGVGPNELTSIEDRDPIAGTPWHKHVPARLEALSAAG</sequence>
<evidence type="ECO:0000313" key="8">
    <source>
        <dbReference type="EMBL" id="EFV15097.1"/>
    </source>
</evidence>
<dbReference type="AlphaFoldDB" id="E5XKI5"/>
<evidence type="ECO:0000256" key="1">
    <source>
        <dbReference type="ARBA" id="ARBA00022485"/>
    </source>
</evidence>
<dbReference type="GO" id="GO:0016020">
    <property type="term" value="C:membrane"/>
    <property type="evidence" value="ECO:0007669"/>
    <property type="project" value="TreeGrafter"/>
</dbReference>
<keyword evidence="3" id="KW-0560">Oxidoreductase</keyword>
<dbReference type="EMBL" id="ACZI02000003">
    <property type="protein sequence ID" value="EFV15097.1"/>
    <property type="molecule type" value="Genomic_DNA"/>
</dbReference>
<dbReference type="InterPro" id="IPR006657">
    <property type="entry name" value="MoPterin_dinucl-bd_dom"/>
</dbReference>
<dbReference type="eggNOG" id="COG3383">
    <property type="taxonomic scope" value="Bacteria"/>
</dbReference>
<dbReference type="InterPro" id="IPR006655">
    <property type="entry name" value="Mopterin_OxRdtase_prok_CS"/>
</dbReference>
<evidence type="ECO:0000256" key="3">
    <source>
        <dbReference type="ARBA" id="ARBA00023002"/>
    </source>
</evidence>
<dbReference type="InterPro" id="IPR009010">
    <property type="entry name" value="Asp_de-COase-like_dom_sf"/>
</dbReference>
<comment type="caution">
    <text evidence="8">The sequence shown here is derived from an EMBL/GenBank/DDBJ whole genome shotgun (WGS) entry which is preliminary data.</text>
</comment>
<dbReference type="Proteomes" id="UP000004816">
    <property type="component" value="Unassembled WGS sequence"/>
</dbReference>
<dbReference type="Gene3D" id="3.40.228.10">
    <property type="entry name" value="Dimethylsulfoxide Reductase, domain 2"/>
    <property type="match status" value="1"/>
</dbReference>
<evidence type="ECO:0000256" key="5">
    <source>
        <dbReference type="ARBA" id="ARBA00023014"/>
    </source>
</evidence>
<dbReference type="InterPro" id="IPR050123">
    <property type="entry name" value="Prok_molybdopt-oxidoreductase"/>
</dbReference>
<keyword evidence="9" id="KW-1185">Reference proteome</keyword>
<dbReference type="Gene3D" id="2.40.40.20">
    <property type="match status" value="1"/>
</dbReference>
<dbReference type="InterPro" id="IPR006656">
    <property type="entry name" value="Mopterin_OxRdtase"/>
</dbReference>
<keyword evidence="5" id="KW-0411">Iron-sulfur</keyword>
<feature type="domain" description="4Fe-4S Mo/W bis-MGD-type" evidence="7">
    <location>
        <begin position="24"/>
        <end position="80"/>
    </location>
</feature>
<dbReference type="HOGENOM" id="CLU_000422_13_3_11"/>
<dbReference type="Pfam" id="PF04879">
    <property type="entry name" value="Molybdop_Fe4S4"/>
    <property type="match status" value="1"/>
</dbReference>
<organism evidence="8 9">
    <name type="scientific">Segniliparus rugosus (strain ATCC BAA-974 / DSM 45345 / CCUG 50838 / CIP 108380 / JCM 13579 / CDC 945)</name>
    <dbReference type="NCBI Taxonomy" id="679197"/>
    <lineage>
        <taxon>Bacteria</taxon>
        <taxon>Bacillati</taxon>
        <taxon>Actinomycetota</taxon>
        <taxon>Actinomycetes</taxon>
        <taxon>Mycobacteriales</taxon>
        <taxon>Segniliparaceae</taxon>
        <taxon>Segniliparus</taxon>
    </lineage>
</organism>
<dbReference type="Gene3D" id="3.30.200.210">
    <property type="match status" value="1"/>
</dbReference>
<protein>
    <recommendedName>
        <fullName evidence="7">4Fe-4S Mo/W bis-MGD-type domain-containing protein</fullName>
    </recommendedName>
</protein>
<feature type="region of interest" description="Disordered" evidence="6">
    <location>
        <begin position="1"/>
        <end position="20"/>
    </location>
</feature>
<name>E5XKI5_SEGRC</name>
<dbReference type="GO" id="GO:0043546">
    <property type="term" value="F:molybdopterin cofactor binding"/>
    <property type="evidence" value="ECO:0007669"/>
    <property type="project" value="InterPro"/>
</dbReference>
<dbReference type="Pfam" id="PF00384">
    <property type="entry name" value="Molybdopterin"/>
    <property type="match status" value="1"/>
</dbReference>
<keyword evidence="2" id="KW-0479">Metal-binding</keyword>
<dbReference type="SUPFAM" id="SSF50692">
    <property type="entry name" value="ADC-like"/>
    <property type="match status" value="1"/>
</dbReference>
<dbReference type="RefSeq" id="WP_007466564.1">
    <property type="nucleotide sequence ID" value="NZ_KI391954.1"/>
</dbReference>
<evidence type="ECO:0000313" key="9">
    <source>
        <dbReference type="Proteomes" id="UP000004816"/>
    </source>
</evidence>
<dbReference type="PROSITE" id="PS51669">
    <property type="entry name" value="4FE4S_MOW_BIS_MGD"/>
    <property type="match status" value="1"/>
</dbReference>
<keyword evidence="4" id="KW-0408">Iron</keyword>
<accession>E5XKI5</accession>